<reference evidence="2" key="1">
    <citation type="submission" date="2018-05" db="EMBL/GenBank/DDBJ databases">
        <authorList>
            <person name="Lanie J.A."/>
            <person name="Ng W.-L."/>
            <person name="Kazmierczak K.M."/>
            <person name="Andrzejewski T.M."/>
            <person name="Davidsen T.M."/>
            <person name="Wayne K.J."/>
            <person name="Tettelin H."/>
            <person name="Glass J.I."/>
            <person name="Rusch D."/>
            <person name="Podicherti R."/>
            <person name="Tsui H.-C.T."/>
            <person name="Winkler M.E."/>
        </authorList>
    </citation>
    <scope>NUCLEOTIDE SEQUENCE</scope>
</reference>
<gene>
    <name evidence="2" type="ORF">METZ01_LOCUS186357</name>
</gene>
<dbReference type="AlphaFoldDB" id="A0A382D7D2"/>
<dbReference type="EMBL" id="UINC01037669">
    <property type="protein sequence ID" value="SVB33503.1"/>
    <property type="molecule type" value="Genomic_DNA"/>
</dbReference>
<feature type="region of interest" description="Disordered" evidence="1">
    <location>
        <begin position="1"/>
        <end position="23"/>
    </location>
</feature>
<organism evidence="2">
    <name type="scientific">marine metagenome</name>
    <dbReference type="NCBI Taxonomy" id="408172"/>
    <lineage>
        <taxon>unclassified sequences</taxon>
        <taxon>metagenomes</taxon>
        <taxon>ecological metagenomes</taxon>
    </lineage>
</organism>
<proteinExistence type="predicted"/>
<feature type="compositionally biased region" description="Basic and acidic residues" evidence="1">
    <location>
        <begin position="1"/>
        <end position="16"/>
    </location>
</feature>
<protein>
    <submittedName>
        <fullName evidence="2">Uncharacterized protein</fullName>
    </submittedName>
</protein>
<accession>A0A382D7D2</accession>
<evidence type="ECO:0000256" key="1">
    <source>
        <dbReference type="SAM" id="MobiDB-lite"/>
    </source>
</evidence>
<name>A0A382D7D2_9ZZZZ</name>
<evidence type="ECO:0000313" key="2">
    <source>
        <dbReference type="EMBL" id="SVB33503.1"/>
    </source>
</evidence>
<sequence>MVNEKKTEEENEKKLGINELMDN</sequence>